<organism evidence="1">
    <name type="scientific">Tanacetum cinerariifolium</name>
    <name type="common">Dalmatian daisy</name>
    <name type="synonym">Chrysanthemum cinerariifolium</name>
    <dbReference type="NCBI Taxonomy" id="118510"/>
    <lineage>
        <taxon>Eukaryota</taxon>
        <taxon>Viridiplantae</taxon>
        <taxon>Streptophyta</taxon>
        <taxon>Embryophyta</taxon>
        <taxon>Tracheophyta</taxon>
        <taxon>Spermatophyta</taxon>
        <taxon>Magnoliopsida</taxon>
        <taxon>eudicotyledons</taxon>
        <taxon>Gunneridae</taxon>
        <taxon>Pentapetalae</taxon>
        <taxon>asterids</taxon>
        <taxon>campanulids</taxon>
        <taxon>Asterales</taxon>
        <taxon>Asteraceae</taxon>
        <taxon>Asteroideae</taxon>
        <taxon>Anthemideae</taxon>
        <taxon>Anthemidinae</taxon>
        <taxon>Tanacetum</taxon>
    </lineage>
</organism>
<dbReference type="Pfam" id="PF14223">
    <property type="entry name" value="Retrotran_gag_2"/>
    <property type="match status" value="1"/>
</dbReference>
<proteinExistence type="predicted"/>
<reference evidence="1" key="1">
    <citation type="journal article" date="2019" name="Sci. Rep.">
        <title>Draft genome of Tanacetum cinerariifolium, the natural source of mosquito coil.</title>
        <authorList>
            <person name="Yamashiro T."/>
            <person name="Shiraishi A."/>
            <person name="Satake H."/>
            <person name="Nakayama K."/>
        </authorList>
    </citation>
    <scope>NUCLEOTIDE SEQUENCE</scope>
</reference>
<sequence length="150" mass="17318">VIVFDDSYEAPKDVVDTSSASEGSTKKKERTIAVTTENIQKKRNDVKARATLLLALPREHQLRFSKYKTAQELWAAILKTFGGNEATRKTKKNKLKQQYRNFKVEGKETLEKTFNRLQAIVSHLEFMDVEIEQDDLNQKLLTSLALEWLM</sequence>
<name>A0A699VJE0_TANCI</name>
<feature type="non-terminal residue" evidence="1">
    <location>
        <position position="1"/>
    </location>
</feature>
<dbReference type="PANTHER" id="PTHR35317:SF23">
    <property type="entry name" value="OS04G0629600 PROTEIN"/>
    <property type="match status" value="1"/>
</dbReference>
<protein>
    <submittedName>
        <fullName evidence="1">Uncharacterized protein</fullName>
    </submittedName>
</protein>
<feature type="non-terminal residue" evidence="1">
    <location>
        <position position="150"/>
    </location>
</feature>
<accession>A0A699VJE0</accession>
<gene>
    <name evidence="1" type="ORF">Tci_905517</name>
</gene>
<dbReference type="AlphaFoldDB" id="A0A699VJE0"/>
<dbReference type="PANTHER" id="PTHR35317">
    <property type="entry name" value="OS04G0629600 PROTEIN"/>
    <property type="match status" value="1"/>
</dbReference>
<dbReference type="EMBL" id="BKCJ011436751">
    <property type="protein sequence ID" value="GFD33548.1"/>
    <property type="molecule type" value="Genomic_DNA"/>
</dbReference>
<evidence type="ECO:0000313" key="1">
    <source>
        <dbReference type="EMBL" id="GFD33548.1"/>
    </source>
</evidence>
<comment type="caution">
    <text evidence="1">The sequence shown here is derived from an EMBL/GenBank/DDBJ whole genome shotgun (WGS) entry which is preliminary data.</text>
</comment>